<organism evidence="1 2">
    <name type="scientific">Microbacterium halimionae</name>
    <dbReference type="NCBI Taxonomy" id="1526413"/>
    <lineage>
        <taxon>Bacteria</taxon>
        <taxon>Bacillati</taxon>
        <taxon>Actinomycetota</taxon>
        <taxon>Actinomycetes</taxon>
        <taxon>Micrococcales</taxon>
        <taxon>Microbacteriaceae</taxon>
        <taxon>Microbacterium</taxon>
    </lineage>
</organism>
<protein>
    <submittedName>
        <fullName evidence="1">Uncharacterized protein</fullName>
    </submittedName>
</protein>
<dbReference type="Proteomes" id="UP000526083">
    <property type="component" value="Unassembled WGS sequence"/>
</dbReference>
<evidence type="ECO:0000313" key="1">
    <source>
        <dbReference type="EMBL" id="MBA8815893.1"/>
    </source>
</evidence>
<keyword evidence="2" id="KW-1185">Reference proteome</keyword>
<dbReference type="EMBL" id="JACGWY010000002">
    <property type="protein sequence ID" value="MBA8815893.1"/>
    <property type="molecule type" value="Genomic_DNA"/>
</dbReference>
<sequence length="61" mass="6882">MSRATFIPARTSFSITSYDDEAGPIVAMIFALLMRDSPGDRQWWSISHCRGEHRLTSYTSG</sequence>
<gene>
    <name evidence="1" type="ORF">FHX48_000966</name>
</gene>
<evidence type="ECO:0000313" key="2">
    <source>
        <dbReference type="Proteomes" id="UP000526083"/>
    </source>
</evidence>
<accession>A0A7W3PL79</accession>
<comment type="caution">
    <text evidence="1">The sequence shown here is derived from an EMBL/GenBank/DDBJ whole genome shotgun (WGS) entry which is preliminary data.</text>
</comment>
<name>A0A7W3PL79_9MICO</name>
<proteinExistence type="predicted"/>
<dbReference type="AlphaFoldDB" id="A0A7W3PL79"/>
<reference evidence="1 2" key="1">
    <citation type="submission" date="2020-07" db="EMBL/GenBank/DDBJ databases">
        <title>Sequencing the genomes of 1000 actinobacteria strains.</title>
        <authorList>
            <person name="Klenk H.-P."/>
        </authorList>
    </citation>
    <scope>NUCLEOTIDE SEQUENCE [LARGE SCALE GENOMIC DNA]</scope>
    <source>
        <strain evidence="1 2">DSM 27576</strain>
    </source>
</reference>